<proteinExistence type="predicted"/>
<dbReference type="AlphaFoldDB" id="M7ZBZ8"/>
<evidence type="ECO:0000313" key="1">
    <source>
        <dbReference type="EMBL" id="EMS60743.1"/>
    </source>
</evidence>
<protein>
    <submittedName>
        <fullName evidence="1">Uncharacterized protein</fullName>
    </submittedName>
</protein>
<dbReference type="OMA" id="PRRSSWC"/>
<name>M7ZBZ8_TRIUA</name>
<gene>
    <name evidence="1" type="ORF">TRIUR3_33407</name>
</gene>
<organism evidence="1">
    <name type="scientific">Triticum urartu</name>
    <name type="common">Red wild einkorn</name>
    <name type="synonym">Crithodium urartu</name>
    <dbReference type="NCBI Taxonomy" id="4572"/>
    <lineage>
        <taxon>Eukaryota</taxon>
        <taxon>Viridiplantae</taxon>
        <taxon>Streptophyta</taxon>
        <taxon>Embryophyta</taxon>
        <taxon>Tracheophyta</taxon>
        <taxon>Spermatophyta</taxon>
        <taxon>Magnoliopsida</taxon>
        <taxon>Liliopsida</taxon>
        <taxon>Poales</taxon>
        <taxon>Poaceae</taxon>
        <taxon>BOP clade</taxon>
        <taxon>Pooideae</taxon>
        <taxon>Triticodae</taxon>
        <taxon>Triticeae</taxon>
        <taxon>Triticinae</taxon>
        <taxon>Triticum</taxon>
    </lineage>
</organism>
<dbReference type="EMBL" id="KD105275">
    <property type="protein sequence ID" value="EMS60743.1"/>
    <property type="molecule type" value="Genomic_DNA"/>
</dbReference>
<sequence>MCIEGLGAVNEFPRGQLRRGRSLAFLLYATCPPAGPRPYLRHAKFVVILPLAVVAPRRSSWCPRLCSREDECDRCFDLRCARPLGLAVIWICRYHRCHVDSSAPEYLKFVYTRLPSTSTHGYRQVPR</sequence>
<accession>M7ZBZ8</accession>
<reference evidence="1" key="1">
    <citation type="journal article" date="2013" name="Nature">
        <title>Draft genome of the wheat A-genome progenitor Triticum urartu.</title>
        <authorList>
            <person name="Ling H.Q."/>
            <person name="Zhao S."/>
            <person name="Liu D."/>
            <person name="Wang J."/>
            <person name="Sun H."/>
            <person name="Zhang C."/>
            <person name="Fan H."/>
            <person name="Li D."/>
            <person name="Dong L."/>
            <person name="Tao Y."/>
            <person name="Gao C."/>
            <person name="Wu H."/>
            <person name="Li Y."/>
            <person name="Cui Y."/>
            <person name="Guo X."/>
            <person name="Zheng S."/>
            <person name="Wang B."/>
            <person name="Yu K."/>
            <person name="Liang Q."/>
            <person name="Yang W."/>
            <person name="Lou X."/>
            <person name="Chen J."/>
            <person name="Feng M."/>
            <person name="Jian J."/>
            <person name="Zhang X."/>
            <person name="Luo G."/>
            <person name="Jiang Y."/>
            <person name="Liu J."/>
            <person name="Wang Z."/>
            <person name="Sha Y."/>
            <person name="Zhang B."/>
            <person name="Wu H."/>
            <person name="Tang D."/>
            <person name="Shen Q."/>
            <person name="Xue P."/>
            <person name="Zou S."/>
            <person name="Wang X."/>
            <person name="Liu X."/>
            <person name="Wang F."/>
            <person name="Yang Y."/>
            <person name="An X."/>
            <person name="Dong Z."/>
            <person name="Zhang K."/>
            <person name="Zhang X."/>
            <person name="Luo M.C."/>
            <person name="Dvorak J."/>
            <person name="Tong Y."/>
            <person name="Wang J."/>
            <person name="Yang H."/>
            <person name="Li Z."/>
            <person name="Wang D."/>
            <person name="Zhang A."/>
            <person name="Wang J."/>
        </authorList>
    </citation>
    <scope>NUCLEOTIDE SEQUENCE</scope>
</reference>